<reference evidence="1" key="1">
    <citation type="journal article" date="2020" name="Cell">
        <title>Large-Scale Comparative Analyses of Tick Genomes Elucidate Their Genetic Diversity and Vector Capacities.</title>
        <authorList>
            <consortium name="Tick Genome and Microbiome Consortium (TIGMIC)"/>
            <person name="Jia N."/>
            <person name="Wang J."/>
            <person name="Shi W."/>
            <person name="Du L."/>
            <person name="Sun Y."/>
            <person name="Zhan W."/>
            <person name="Jiang J.F."/>
            <person name="Wang Q."/>
            <person name="Zhang B."/>
            <person name="Ji P."/>
            <person name="Bell-Sakyi L."/>
            <person name="Cui X.M."/>
            <person name="Yuan T.T."/>
            <person name="Jiang B.G."/>
            <person name="Yang W.F."/>
            <person name="Lam T.T."/>
            <person name="Chang Q.C."/>
            <person name="Ding S.J."/>
            <person name="Wang X.J."/>
            <person name="Zhu J.G."/>
            <person name="Ruan X.D."/>
            <person name="Zhao L."/>
            <person name="Wei J.T."/>
            <person name="Ye R.Z."/>
            <person name="Que T.C."/>
            <person name="Du C.H."/>
            <person name="Zhou Y.H."/>
            <person name="Cheng J.X."/>
            <person name="Dai P.F."/>
            <person name="Guo W.B."/>
            <person name="Han X.H."/>
            <person name="Huang E.J."/>
            <person name="Li L.F."/>
            <person name="Wei W."/>
            <person name="Gao Y.C."/>
            <person name="Liu J.Z."/>
            <person name="Shao H.Z."/>
            <person name="Wang X."/>
            <person name="Wang C.C."/>
            <person name="Yang T.C."/>
            <person name="Huo Q.B."/>
            <person name="Li W."/>
            <person name="Chen H.Y."/>
            <person name="Chen S.E."/>
            <person name="Zhou L.G."/>
            <person name="Ni X.B."/>
            <person name="Tian J.H."/>
            <person name="Sheng Y."/>
            <person name="Liu T."/>
            <person name="Pan Y.S."/>
            <person name="Xia L.Y."/>
            <person name="Li J."/>
            <person name="Zhao F."/>
            <person name="Cao W.C."/>
        </authorList>
    </citation>
    <scope>NUCLEOTIDE SEQUENCE</scope>
    <source>
        <strain evidence="1">Rmic-2018</strain>
    </source>
</reference>
<evidence type="ECO:0000313" key="2">
    <source>
        <dbReference type="Proteomes" id="UP000821866"/>
    </source>
</evidence>
<protein>
    <submittedName>
        <fullName evidence="1">Uncharacterized protein</fullName>
    </submittedName>
</protein>
<dbReference type="AlphaFoldDB" id="A0A9J6DH24"/>
<keyword evidence="2" id="KW-1185">Reference proteome</keyword>
<dbReference type="Proteomes" id="UP000821866">
    <property type="component" value="Chromosome 7"/>
</dbReference>
<reference evidence="1" key="2">
    <citation type="submission" date="2021-09" db="EMBL/GenBank/DDBJ databases">
        <authorList>
            <person name="Jia N."/>
            <person name="Wang J."/>
            <person name="Shi W."/>
            <person name="Du L."/>
            <person name="Sun Y."/>
            <person name="Zhan W."/>
            <person name="Jiang J."/>
            <person name="Wang Q."/>
            <person name="Zhang B."/>
            <person name="Ji P."/>
            <person name="Sakyi L.B."/>
            <person name="Cui X."/>
            <person name="Yuan T."/>
            <person name="Jiang B."/>
            <person name="Yang W."/>
            <person name="Lam T.T.-Y."/>
            <person name="Chang Q."/>
            <person name="Ding S."/>
            <person name="Wang X."/>
            <person name="Zhu J."/>
            <person name="Ruan X."/>
            <person name="Zhao L."/>
            <person name="Wei J."/>
            <person name="Que T."/>
            <person name="Du C."/>
            <person name="Cheng J."/>
            <person name="Dai P."/>
            <person name="Han X."/>
            <person name="Huang E."/>
            <person name="Gao Y."/>
            <person name="Liu J."/>
            <person name="Shao H."/>
            <person name="Ye R."/>
            <person name="Li L."/>
            <person name="Wei W."/>
            <person name="Wang X."/>
            <person name="Wang C."/>
            <person name="Huo Q."/>
            <person name="Li W."/>
            <person name="Guo W."/>
            <person name="Chen H."/>
            <person name="Chen S."/>
            <person name="Zhou L."/>
            <person name="Zhou L."/>
            <person name="Ni X."/>
            <person name="Tian J."/>
            <person name="Zhou Y."/>
            <person name="Sheng Y."/>
            <person name="Liu T."/>
            <person name="Pan Y."/>
            <person name="Xia L."/>
            <person name="Li J."/>
            <person name="Zhao F."/>
            <person name="Cao W."/>
        </authorList>
    </citation>
    <scope>NUCLEOTIDE SEQUENCE</scope>
    <source>
        <strain evidence="1">Rmic-2018</strain>
        <tissue evidence="1">Larvae</tissue>
    </source>
</reference>
<gene>
    <name evidence="1" type="ORF">HPB51_015912</name>
</gene>
<comment type="caution">
    <text evidence="1">The sequence shown here is derived from an EMBL/GenBank/DDBJ whole genome shotgun (WGS) entry which is preliminary data.</text>
</comment>
<accession>A0A9J6DH24</accession>
<sequence>MTEKDIDAVCSHLQNVPYEQLLPVCRKFSCDSRTTQTQLGAVASIGDRLRRIPEFTGRLFRVADLYAWLASLDVLKPWTLYGLDAIVTKDRCFDFLRTITDGMKYEGSECAYAFTETPSSVCWSILTTNDGNLVVEHRLVCLNLWYEHPFLAVHDAGALIVHAERLRSSLAAVNVDPGKCLRGYYEKLSSAHAKVSRRC</sequence>
<organism evidence="1 2">
    <name type="scientific">Rhipicephalus microplus</name>
    <name type="common">Cattle tick</name>
    <name type="synonym">Boophilus microplus</name>
    <dbReference type="NCBI Taxonomy" id="6941"/>
    <lineage>
        <taxon>Eukaryota</taxon>
        <taxon>Metazoa</taxon>
        <taxon>Ecdysozoa</taxon>
        <taxon>Arthropoda</taxon>
        <taxon>Chelicerata</taxon>
        <taxon>Arachnida</taxon>
        <taxon>Acari</taxon>
        <taxon>Parasitiformes</taxon>
        <taxon>Ixodida</taxon>
        <taxon>Ixodoidea</taxon>
        <taxon>Ixodidae</taxon>
        <taxon>Rhipicephalinae</taxon>
        <taxon>Rhipicephalus</taxon>
        <taxon>Boophilus</taxon>
    </lineage>
</organism>
<proteinExistence type="predicted"/>
<dbReference type="EMBL" id="JABSTU010000009">
    <property type="protein sequence ID" value="KAH8021516.1"/>
    <property type="molecule type" value="Genomic_DNA"/>
</dbReference>
<name>A0A9J6DH24_RHIMP</name>
<evidence type="ECO:0000313" key="1">
    <source>
        <dbReference type="EMBL" id="KAH8021516.1"/>
    </source>
</evidence>